<name>A0A671L0G1_9TELE</name>
<evidence type="ECO:0000313" key="8">
    <source>
        <dbReference type="Proteomes" id="UP000472260"/>
    </source>
</evidence>
<evidence type="ECO:0000256" key="5">
    <source>
        <dbReference type="ARBA" id="ARBA00046920"/>
    </source>
</evidence>
<organism evidence="7 8">
    <name type="scientific">Sinocyclocheilus anshuiensis</name>
    <dbReference type="NCBI Taxonomy" id="1608454"/>
    <lineage>
        <taxon>Eukaryota</taxon>
        <taxon>Metazoa</taxon>
        <taxon>Chordata</taxon>
        <taxon>Craniata</taxon>
        <taxon>Vertebrata</taxon>
        <taxon>Euteleostomi</taxon>
        <taxon>Actinopterygii</taxon>
        <taxon>Neopterygii</taxon>
        <taxon>Teleostei</taxon>
        <taxon>Ostariophysi</taxon>
        <taxon>Cypriniformes</taxon>
        <taxon>Cyprinidae</taxon>
        <taxon>Cyprininae</taxon>
        <taxon>Sinocyclocheilus</taxon>
    </lineage>
</organism>
<comment type="function">
    <text evidence="4">ESCRT-III-like protein involved in cytokinesis, nuclear envelope reassembly and endosomal tubulation. Is required for efficient abscission during cytokinesis. Involved in recruiting VPS4A and/or VPS4B to the midbody of dividing cells. During late anaphase, involved in nuclear envelope reassembly and mitotic spindle disassembly together with the ESCRT-III complex: IST1 acts by mediating the recruitment of SPAST to the nuclear membrane, leading to microtubule severing. Recruited to the reforming nuclear envelope (NE) during anaphase by LEMD2. Regulates early endosomal tubulation together with the ESCRT-III complex by mediating the recruitment of SPAST.</text>
</comment>
<dbReference type="GO" id="GO:0015031">
    <property type="term" value="P:protein transport"/>
    <property type="evidence" value="ECO:0007669"/>
    <property type="project" value="InterPro"/>
</dbReference>
<evidence type="ECO:0000256" key="6">
    <source>
        <dbReference type="SAM" id="Coils"/>
    </source>
</evidence>
<accession>A0A671L0G1</accession>
<dbReference type="Gene3D" id="1.20.1260.60">
    <property type="entry name" value="Vacuolar protein sorting-associated protein Ist1"/>
    <property type="match status" value="1"/>
</dbReference>
<dbReference type="Pfam" id="PF03398">
    <property type="entry name" value="Ist1"/>
    <property type="match status" value="1"/>
</dbReference>
<feature type="coiled-coil region" evidence="6">
    <location>
        <begin position="8"/>
        <end position="42"/>
    </location>
</feature>
<dbReference type="Proteomes" id="UP000472260">
    <property type="component" value="Unassembled WGS sequence"/>
</dbReference>
<protein>
    <recommendedName>
        <fullName evidence="2">IST1 homolog</fullName>
    </recommendedName>
    <alternativeName>
        <fullName evidence="3">Charged multivesicular body protein 8</fullName>
    </alternativeName>
</protein>
<dbReference type="PANTHER" id="PTHR12161">
    <property type="entry name" value="IST1 FAMILY MEMBER"/>
    <property type="match status" value="1"/>
</dbReference>
<evidence type="ECO:0000256" key="3">
    <source>
        <dbReference type="ARBA" id="ARBA00032374"/>
    </source>
</evidence>
<dbReference type="PANTHER" id="PTHR12161:SF5">
    <property type="entry name" value="IST1 HOMOLOG"/>
    <property type="match status" value="1"/>
</dbReference>
<comment type="similarity">
    <text evidence="1">Belongs to the IST1 family.</text>
</comment>
<proteinExistence type="inferred from homology"/>
<dbReference type="InterPro" id="IPR042277">
    <property type="entry name" value="IST1-like"/>
</dbReference>
<dbReference type="Ensembl" id="ENSSANT00000013748.1">
    <property type="protein sequence ID" value="ENSSANP00000012871.1"/>
    <property type="gene ID" value="ENSSANG00000006901.1"/>
</dbReference>
<sequence>MLGGGFKSERLRVNLRLVINRLKLLEKKKTELAQKARKEIADYLSAGKDERARIRVEHIIREDYLVEAMEILELYCDLLLTRFGLIQSMK</sequence>
<evidence type="ECO:0000256" key="1">
    <source>
        <dbReference type="ARBA" id="ARBA00005536"/>
    </source>
</evidence>
<reference evidence="7" key="1">
    <citation type="submission" date="2025-08" db="UniProtKB">
        <authorList>
            <consortium name="Ensembl"/>
        </authorList>
    </citation>
    <scope>IDENTIFICATION</scope>
</reference>
<dbReference type="InterPro" id="IPR005061">
    <property type="entry name" value="Ist1"/>
</dbReference>
<reference evidence="7" key="2">
    <citation type="submission" date="2025-09" db="UniProtKB">
        <authorList>
            <consortium name="Ensembl"/>
        </authorList>
    </citation>
    <scope>IDENTIFICATION</scope>
</reference>
<comment type="subunit">
    <text evidence="5">Interacts with CHMP1A, CHMP1B, VPS4A and VTA1. Interacts with SPAST, STAMBP, and USP8. May interact with VPS37B. May associate with the ESCRT-I complex. Interacts with MITD1, in competition with VSP4. Interacts with SPART (via MIT domain); leading to the recruitment of SPART to midbodies. Interacts with SPAST.</text>
</comment>
<evidence type="ECO:0000256" key="2">
    <source>
        <dbReference type="ARBA" id="ARBA00014513"/>
    </source>
</evidence>
<evidence type="ECO:0000313" key="7">
    <source>
        <dbReference type="Ensembl" id="ENSSANP00000012871.1"/>
    </source>
</evidence>
<keyword evidence="6" id="KW-0175">Coiled coil</keyword>
<dbReference type="AlphaFoldDB" id="A0A671L0G1"/>
<evidence type="ECO:0000256" key="4">
    <source>
        <dbReference type="ARBA" id="ARBA00046124"/>
    </source>
</evidence>
<keyword evidence="8" id="KW-1185">Reference proteome</keyword>